<comment type="function">
    <text evidence="10">Involved in SarA attenuation. Affects resistance to oxacillin and teicoplanin, as well as the synthesis of virulence factors.</text>
</comment>
<evidence type="ECO:0000256" key="1">
    <source>
        <dbReference type="ARBA" id="ARBA00004401"/>
    </source>
</evidence>
<dbReference type="PANTHER" id="PTHR33392">
    <property type="entry name" value="POLYISOPRENYL-TEICHOIC ACID--PEPTIDOGLYCAN TEICHOIC ACID TRANSFERASE TAGU"/>
    <property type="match status" value="1"/>
</dbReference>
<keyword evidence="8" id="KW-0472">Membrane</keyword>
<accession>A0A2N3LDL5</accession>
<evidence type="ECO:0000313" key="14">
    <source>
        <dbReference type="Proteomes" id="UP000233440"/>
    </source>
</evidence>
<reference evidence="13 14" key="1">
    <citation type="submission" date="2017-11" db="EMBL/GenBank/DDBJ databases">
        <title>Bacillus camelliae sp. nov., isolated from pu'er tea.</title>
        <authorList>
            <person name="Niu L."/>
        </authorList>
    </citation>
    <scope>NUCLEOTIDE SEQUENCE [LARGE SCALE GENOMIC DNA]</scope>
    <source>
        <strain evidence="13 14">7578-1</strain>
    </source>
</reference>
<dbReference type="AlphaFoldDB" id="A0A2N3LDL5"/>
<gene>
    <name evidence="13" type="ORF">CWO92_23300</name>
</gene>
<dbReference type="Pfam" id="PF03816">
    <property type="entry name" value="LytR_cpsA_psr"/>
    <property type="match status" value="1"/>
</dbReference>
<keyword evidence="9" id="KW-0804">Transcription</keyword>
<keyword evidence="5" id="KW-0735">Signal-anchor</keyword>
<evidence type="ECO:0000256" key="6">
    <source>
        <dbReference type="ARBA" id="ARBA00022989"/>
    </source>
</evidence>
<dbReference type="RefSeq" id="WP_101356591.1">
    <property type="nucleotide sequence ID" value="NZ_PIQO01000033.1"/>
</dbReference>
<comment type="caution">
    <text evidence="13">The sequence shown here is derived from an EMBL/GenBank/DDBJ whole genome shotgun (WGS) entry which is preliminary data.</text>
</comment>
<proteinExistence type="inferred from homology"/>
<keyword evidence="7" id="KW-0805">Transcription regulation</keyword>
<evidence type="ECO:0000256" key="2">
    <source>
        <dbReference type="ARBA" id="ARBA00006068"/>
    </source>
</evidence>
<dbReference type="Gene3D" id="3.40.630.190">
    <property type="entry name" value="LCP protein"/>
    <property type="match status" value="1"/>
</dbReference>
<evidence type="ECO:0000256" key="9">
    <source>
        <dbReference type="ARBA" id="ARBA00023163"/>
    </source>
</evidence>
<organism evidence="13 14">
    <name type="scientific">Heyndrickxia camelliae</name>
    <dbReference type="NCBI Taxonomy" id="1707093"/>
    <lineage>
        <taxon>Bacteria</taxon>
        <taxon>Bacillati</taxon>
        <taxon>Bacillota</taxon>
        <taxon>Bacilli</taxon>
        <taxon>Bacillales</taxon>
        <taxon>Bacillaceae</taxon>
        <taxon>Heyndrickxia</taxon>
    </lineage>
</organism>
<comment type="similarity">
    <text evidence="2">Belongs to the LytR/CpsA/Psr (LCP) family.</text>
</comment>
<dbReference type="GO" id="GO:0071555">
    <property type="term" value="P:cell wall organization"/>
    <property type="evidence" value="ECO:0007669"/>
    <property type="project" value="UniProtKB-KW"/>
</dbReference>
<dbReference type="EMBL" id="PIQO01000033">
    <property type="protein sequence ID" value="PKR82637.1"/>
    <property type="molecule type" value="Genomic_DNA"/>
</dbReference>
<dbReference type="PANTHER" id="PTHR33392:SF8">
    <property type="entry name" value="REGULATORY PROTEIN MSRR"/>
    <property type="match status" value="1"/>
</dbReference>
<evidence type="ECO:0000256" key="4">
    <source>
        <dbReference type="ARBA" id="ARBA00022692"/>
    </source>
</evidence>
<dbReference type="InterPro" id="IPR050922">
    <property type="entry name" value="LytR/CpsA/Psr_CW_biosynth"/>
</dbReference>
<dbReference type="Proteomes" id="UP000233440">
    <property type="component" value="Unassembled WGS sequence"/>
</dbReference>
<evidence type="ECO:0000256" key="8">
    <source>
        <dbReference type="ARBA" id="ARBA00023136"/>
    </source>
</evidence>
<feature type="domain" description="Cell envelope-related transcriptional attenuator" evidence="12">
    <location>
        <begin position="64"/>
        <end position="210"/>
    </location>
</feature>
<evidence type="ECO:0000313" key="13">
    <source>
        <dbReference type="EMBL" id="PKR82637.1"/>
    </source>
</evidence>
<keyword evidence="4" id="KW-0812">Transmembrane</keyword>
<comment type="subcellular location">
    <subcellularLocation>
        <location evidence="1">Cell membrane</location>
        <topology evidence="1">Single-pass type II membrane protein</topology>
    </subcellularLocation>
</comment>
<evidence type="ECO:0000256" key="7">
    <source>
        <dbReference type="ARBA" id="ARBA00023015"/>
    </source>
</evidence>
<evidence type="ECO:0000256" key="11">
    <source>
        <dbReference type="ARBA" id="ARBA00040752"/>
    </source>
</evidence>
<dbReference type="OrthoDB" id="9782542at2"/>
<keyword evidence="3" id="KW-1003">Cell membrane</keyword>
<dbReference type="NCBIfam" id="TIGR00350">
    <property type="entry name" value="lytR_cpsA_psr"/>
    <property type="match status" value="1"/>
</dbReference>
<protein>
    <recommendedName>
        <fullName evidence="11">Regulatory protein MsrR</fullName>
    </recommendedName>
</protein>
<dbReference type="InterPro" id="IPR004474">
    <property type="entry name" value="LytR_CpsA_psr"/>
</dbReference>
<evidence type="ECO:0000256" key="3">
    <source>
        <dbReference type="ARBA" id="ARBA00022475"/>
    </source>
</evidence>
<evidence type="ECO:0000259" key="12">
    <source>
        <dbReference type="Pfam" id="PF03816"/>
    </source>
</evidence>
<keyword evidence="14" id="KW-1185">Reference proteome</keyword>
<name>A0A2N3LDL5_9BACI</name>
<sequence>MRKIFLLYLVIFSFIYLTACDKSLSHQRDNSSEALEENFKKKLNEEPINFLLLGIDTREGEQSRTDSIIVSQYDAQNRTIKLASIMRDSFVKIPGYDRVYNKLNHAYYVGGEDLLKKTIERNFGLHIDHVVTIDFKGFVKVVDTIAPEGITVNLNQAIINDMALNVSPGENNLHGEELLKYVRFRHDARSDFGRVDRQQEVLLKMKDKFQKEMNTLDGFAKIPSLLDASIKYIHTDLKTNEILTLASTIFLQRIDNVDTIRIPVKNGFTNRKVSYAGAVLQLDYKKNIKALNQFFSEPQPVNDHE</sequence>
<evidence type="ECO:0000256" key="5">
    <source>
        <dbReference type="ARBA" id="ARBA00022968"/>
    </source>
</evidence>
<evidence type="ECO:0000256" key="10">
    <source>
        <dbReference type="ARBA" id="ARBA00037178"/>
    </source>
</evidence>
<keyword evidence="6" id="KW-1133">Transmembrane helix</keyword>
<dbReference type="GO" id="GO:0005886">
    <property type="term" value="C:plasma membrane"/>
    <property type="evidence" value="ECO:0007669"/>
    <property type="project" value="UniProtKB-SubCell"/>
</dbReference>